<dbReference type="Pfam" id="PF04717">
    <property type="entry name" value="Phage_base_V"/>
    <property type="match status" value="1"/>
</dbReference>
<dbReference type="RefSeq" id="WP_251972825.1">
    <property type="nucleotide sequence ID" value="NZ_AP025730.1"/>
</dbReference>
<evidence type="ECO:0000259" key="1">
    <source>
        <dbReference type="Pfam" id="PF04717"/>
    </source>
</evidence>
<accession>A0ABM7YJX2</accession>
<dbReference type="EMBL" id="AP025730">
    <property type="protein sequence ID" value="BDI04722.1"/>
    <property type="molecule type" value="Genomic_DNA"/>
</dbReference>
<organism evidence="2 3">
    <name type="scientific">Sphaerotilus microaerophilus</name>
    <dbReference type="NCBI Taxonomy" id="2914710"/>
    <lineage>
        <taxon>Bacteria</taxon>
        <taxon>Pseudomonadati</taxon>
        <taxon>Pseudomonadota</taxon>
        <taxon>Betaproteobacteria</taxon>
        <taxon>Burkholderiales</taxon>
        <taxon>Sphaerotilaceae</taxon>
        <taxon>Sphaerotilus</taxon>
    </lineage>
</organism>
<feature type="domain" description="Gp5/Type VI secretion system Vgr protein OB-fold" evidence="1">
    <location>
        <begin position="35"/>
        <end position="96"/>
    </location>
</feature>
<sequence length="225" mass="23147">MTGLIDTLRAIVRDELARRHGPARGVVSAVFPRDADGSDHNHQVNVKLPTLGVELQHVPVAVGRLGLSALPQVDDQVLVVFLHGDLNAPVVVGSLYDAAVQPPVAQAGELVYAPSDAGGDASLRRLHIALGDDVTLTLDDENLTVKLAGTELTIAKDGDVTITSAAKLVVKAQGDISFEASGNLDLKAQGNVTVSGVSATLEGQGSAKVKAPSVSLAGNTQFSPS</sequence>
<evidence type="ECO:0000313" key="2">
    <source>
        <dbReference type="EMBL" id="BDI04722.1"/>
    </source>
</evidence>
<reference evidence="2" key="1">
    <citation type="submission" date="2022-04" db="EMBL/GenBank/DDBJ databases">
        <title>Whole genome sequence of Sphaerotilus sp. FB-5.</title>
        <authorList>
            <person name="Takeda M."/>
            <person name="Narihara S."/>
            <person name="Akimoto M."/>
            <person name="Akimoto R."/>
            <person name="Nishiyashiki S."/>
            <person name="Murakami T."/>
        </authorList>
    </citation>
    <scope>NUCLEOTIDE SEQUENCE</scope>
    <source>
        <strain evidence="2">FB-5</strain>
    </source>
</reference>
<name>A0ABM7YJX2_9BURK</name>
<dbReference type="InterPro" id="IPR037026">
    <property type="entry name" value="Vgr_OB-fold_dom_sf"/>
</dbReference>
<keyword evidence="3" id="KW-1185">Reference proteome</keyword>
<dbReference type="SUPFAM" id="SSF69349">
    <property type="entry name" value="Phage fibre proteins"/>
    <property type="match status" value="1"/>
</dbReference>
<proteinExistence type="predicted"/>
<dbReference type="SUPFAM" id="SSF69255">
    <property type="entry name" value="gp5 N-terminal domain-like"/>
    <property type="match status" value="1"/>
</dbReference>
<dbReference type="Gene3D" id="2.40.50.230">
    <property type="entry name" value="Gp5 N-terminal domain"/>
    <property type="match status" value="1"/>
</dbReference>
<dbReference type="InterPro" id="IPR006531">
    <property type="entry name" value="Gp5/Vgr_OB"/>
</dbReference>
<evidence type="ECO:0000313" key="3">
    <source>
        <dbReference type="Proteomes" id="UP001057498"/>
    </source>
</evidence>
<gene>
    <name evidence="2" type="ORF">CATMQ487_16920</name>
</gene>
<protein>
    <recommendedName>
        <fullName evidence="1">Gp5/Type VI secretion system Vgr protein OB-fold domain-containing protein</fullName>
    </recommendedName>
</protein>
<dbReference type="Proteomes" id="UP001057498">
    <property type="component" value="Chromosome"/>
</dbReference>